<evidence type="ECO:0000313" key="2">
    <source>
        <dbReference type="Proteomes" id="UP000053257"/>
    </source>
</evidence>
<proteinExistence type="predicted"/>
<dbReference type="GO" id="GO:0004526">
    <property type="term" value="F:ribonuclease P activity"/>
    <property type="evidence" value="ECO:0007669"/>
    <property type="project" value="TreeGrafter"/>
</dbReference>
<dbReference type="PANTHER" id="PTHR15396">
    <property type="entry name" value="RIBONUCLEASE P PROTEIN SUBUNIT P40"/>
    <property type="match status" value="1"/>
</dbReference>
<dbReference type="AlphaFoldDB" id="A0A0C3PAL7"/>
<dbReference type="InterPro" id="IPR013893">
    <property type="entry name" value="RNase_P_Rpp40"/>
</dbReference>
<gene>
    <name evidence="1" type="ORF">PHLGIDRAFT_79987</name>
</gene>
<dbReference type="GO" id="GO:0000447">
    <property type="term" value="P:endonucleolytic cleavage in ITS1 to separate SSU-rRNA from 5.8S rRNA and LSU-rRNA from tricistronic rRNA transcript (SSU-rRNA, 5.8S rRNA, LSU-rRNA)"/>
    <property type="evidence" value="ECO:0007669"/>
    <property type="project" value="TreeGrafter"/>
</dbReference>
<dbReference type="STRING" id="745531.A0A0C3PAL7"/>
<dbReference type="EMBL" id="KN840729">
    <property type="protein sequence ID" value="KIP01853.1"/>
    <property type="molecule type" value="Genomic_DNA"/>
</dbReference>
<dbReference type="HOGENOM" id="CLU_055493_0_0_1"/>
<sequence length="298" mass="33371">PASAEGTYGHIQLDVVVPESFDLQDQLSQLSTQYYERRWKLSDFAAFAETHVQRFSDLLALGKPGALDPDVWCVDTRGVLTLSVCKSTYERLGLVGTPLPWKEHQDTGPWDVVFHVPEAPTDGAWQVRRVTAEARALRDVHMPKVSLCVRPSRDSSAMEEWDESAAELFEWVGLACLGSERIRVNDKPDPYICVYAPPAPSHTENLVHIRWKGLLPPPFVQSVIDIASQAPLAGIVANSTPASPVVYLPPPPSMRYPRRATRDESEDCWSLVVARSDRSDEVQWLLAESIGRWDSRWG</sequence>
<dbReference type="GO" id="GO:0000171">
    <property type="term" value="F:ribonuclease MRP activity"/>
    <property type="evidence" value="ECO:0007669"/>
    <property type="project" value="TreeGrafter"/>
</dbReference>
<name>A0A0C3PAL7_PHLG1</name>
<dbReference type="Pfam" id="PF08584">
    <property type="entry name" value="Ribonuc_P_40"/>
    <property type="match status" value="2"/>
</dbReference>
<accession>A0A0C3PAL7</accession>
<protein>
    <submittedName>
        <fullName evidence="1">Uncharacterized protein</fullName>
    </submittedName>
</protein>
<evidence type="ECO:0000313" key="1">
    <source>
        <dbReference type="EMBL" id="KIP01853.1"/>
    </source>
</evidence>
<reference evidence="1 2" key="1">
    <citation type="journal article" date="2014" name="PLoS Genet.">
        <title>Analysis of the Phlebiopsis gigantea genome, transcriptome and secretome provides insight into its pioneer colonization strategies of wood.</title>
        <authorList>
            <person name="Hori C."/>
            <person name="Ishida T."/>
            <person name="Igarashi K."/>
            <person name="Samejima M."/>
            <person name="Suzuki H."/>
            <person name="Master E."/>
            <person name="Ferreira P."/>
            <person name="Ruiz-Duenas F.J."/>
            <person name="Held B."/>
            <person name="Canessa P."/>
            <person name="Larrondo L.F."/>
            <person name="Schmoll M."/>
            <person name="Druzhinina I.S."/>
            <person name="Kubicek C.P."/>
            <person name="Gaskell J.A."/>
            <person name="Kersten P."/>
            <person name="St John F."/>
            <person name="Glasner J."/>
            <person name="Sabat G."/>
            <person name="Splinter BonDurant S."/>
            <person name="Syed K."/>
            <person name="Yadav J."/>
            <person name="Mgbeahuruike A.C."/>
            <person name="Kovalchuk A."/>
            <person name="Asiegbu F.O."/>
            <person name="Lackner G."/>
            <person name="Hoffmeister D."/>
            <person name="Rencoret J."/>
            <person name="Gutierrez A."/>
            <person name="Sun H."/>
            <person name="Lindquist E."/>
            <person name="Barry K."/>
            <person name="Riley R."/>
            <person name="Grigoriev I.V."/>
            <person name="Henrissat B."/>
            <person name="Kues U."/>
            <person name="Berka R.M."/>
            <person name="Martinez A.T."/>
            <person name="Covert S.F."/>
            <person name="Blanchette R.A."/>
            <person name="Cullen D."/>
        </authorList>
    </citation>
    <scope>NUCLEOTIDE SEQUENCE [LARGE SCALE GENOMIC DNA]</scope>
    <source>
        <strain evidence="1 2">11061_1 CR5-6</strain>
    </source>
</reference>
<dbReference type="Proteomes" id="UP000053257">
    <property type="component" value="Unassembled WGS sequence"/>
</dbReference>
<dbReference type="PANTHER" id="PTHR15396:SF1">
    <property type="entry name" value="RIBONUCLEASE P PROTEIN SUBUNIT P40"/>
    <property type="match status" value="1"/>
</dbReference>
<dbReference type="GO" id="GO:0000172">
    <property type="term" value="C:ribonuclease MRP complex"/>
    <property type="evidence" value="ECO:0007669"/>
    <property type="project" value="TreeGrafter"/>
</dbReference>
<dbReference type="OrthoDB" id="63112at2759"/>
<keyword evidence="2" id="KW-1185">Reference proteome</keyword>
<feature type="non-terminal residue" evidence="1">
    <location>
        <position position="1"/>
    </location>
</feature>
<dbReference type="GO" id="GO:0030681">
    <property type="term" value="C:multimeric ribonuclease P complex"/>
    <property type="evidence" value="ECO:0007669"/>
    <property type="project" value="TreeGrafter"/>
</dbReference>
<organism evidence="1 2">
    <name type="scientific">Phlebiopsis gigantea (strain 11061_1 CR5-6)</name>
    <name type="common">White-rot fungus</name>
    <name type="synonym">Peniophora gigantea</name>
    <dbReference type="NCBI Taxonomy" id="745531"/>
    <lineage>
        <taxon>Eukaryota</taxon>
        <taxon>Fungi</taxon>
        <taxon>Dikarya</taxon>
        <taxon>Basidiomycota</taxon>
        <taxon>Agaricomycotina</taxon>
        <taxon>Agaricomycetes</taxon>
        <taxon>Polyporales</taxon>
        <taxon>Phanerochaetaceae</taxon>
        <taxon>Phlebiopsis</taxon>
    </lineage>
</organism>
<dbReference type="GO" id="GO:0001682">
    <property type="term" value="P:tRNA 5'-leader removal"/>
    <property type="evidence" value="ECO:0007669"/>
    <property type="project" value="InterPro"/>
</dbReference>